<dbReference type="AlphaFoldDB" id="A0A9D4HCG0"/>
<gene>
    <name evidence="1" type="ORF">DPMN_057680</name>
</gene>
<name>A0A9D4HCG0_DREPO</name>
<reference evidence="1" key="2">
    <citation type="submission" date="2020-11" db="EMBL/GenBank/DDBJ databases">
        <authorList>
            <person name="McCartney M.A."/>
            <person name="Auch B."/>
            <person name="Kono T."/>
            <person name="Mallez S."/>
            <person name="Becker A."/>
            <person name="Gohl D.M."/>
            <person name="Silverstein K.A.T."/>
            <person name="Koren S."/>
            <person name="Bechman K.B."/>
            <person name="Herman A."/>
            <person name="Abrahante J.E."/>
            <person name="Garbe J."/>
        </authorList>
    </citation>
    <scope>NUCLEOTIDE SEQUENCE</scope>
    <source>
        <strain evidence="1">Duluth1</strain>
        <tissue evidence="1">Whole animal</tissue>
    </source>
</reference>
<reference evidence="1" key="1">
    <citation type="journal article" date="2019" name="bioRxiv">
        <title>The Genome of the Zebra Mussel, Dreissena polymorpha: A Resource for Invasive Species Research.</title>
        <authorList>
            <person name="McCartney M.A."/>
            <person name="Auch B."/>
            <person name="Kono T."/>
            <person name="Mallez S."/>
            <person name="Zhang Y."/>
            <person name="Obille A."/>
            <person name="Becker A."/>
            <person name="Abrahante J.E."/>
            <person name="Garbe J."/>
            <person name="Badalamenti J.P."/>
            <person name="Herman A."/>
            <person name="Mangelson H."/>
            <person name="Liachko I."/>
            <person name="Sullivan S."/>
            <person name="Sone E.D."/>
            <person name="Koren S."/>
            <person name="Silverstein K.A.T."/>
            <person name="Beckman K.B."/>
            <person name="Gohl D.M."/>
        </authorList>
    </citation>
    <scope>NUCLEOTIDE SEQUENCE</scope>
    <source>
        <strain evidence="1">Duluth1</strain>
        <tissue evidence="1">Whole animal</tissue>
    </source>
</reference>
<protein>
    <submittedName>
        <fullName evidence="1">Uncharacterized protein</fullName>
    </submittedName>
</protein>
<evidence type="ECO:0000313" key="1">
    <source>
        <dbReference type="EMBL" id="KAH3714977.1"/>
    </source>
</evidence>
<sequence>MMLASNSRANKVDYTGQTKWTIQSKHSGLYRANKVDYTGQTKWTIQGKQSGLYRANKVDYGKYRNTRCPQNTSCTKFSTTMAVQCIAHLLRNYLG</sequence>
<comment type="caution">
    <text evidence="1">The sequence shown here is derived from an EMBL/GenBank/DDBJ whole genome shotgun (WGS) entry which is preliminary data.</text>
</comment>
<proteinExistence type="predicted"/>
<dbReference type="Proteomes" id="UP000828390">
    <property type="component" value="Unassembled WGS sequence"/>
</dbReference>
<dbReference type="EMBL" id="JAIWYP010000013">
    <property type="protein sequence ID" value="KAH3714977.1"/>
    <property type="molecule type" value="Genomic_DNA"/>
</dbReference>
<evidence type="ECO:0000313" key="2">
    <source>
        <dbReference type="Proteomes" id="UP000828390"/>
    </source>
</evidence>
<organism evidence="1 2">
    <name type="scientific">Dreissena polymorpha</name>
    <name type="common">Zebra mussel</name>
    <name type="synonym">Mytilus polymorpha</name>
    <dbReference type="NCBI Taxonomy" id="45954"/>
    <lineage>
        <taxon>Eukaryota</taxon>
        <taxon>Metazoa</taxon>
        <taxon>Spiralia</taxon>
        <taxon>Lophotrochozoa</taxon>
        <taxon>Mollusca</taxon>
        <taxon>Bivalvia</taxon>
        <taxon>Autobranchia</taxon>
        <taxon>Heteroconchia</taxon>
        <taxon>Euheterodonta</taxon>
        <taxon>Imparidentia</taxon>
        <taxon>Neoheterodontei</taxon>
        <taxon>Myida</taxon>
        <taxon>Dreissenoidea</taxon>
        <taxon>Dreissenidae</taxon>
        <taxon>Dreissena</taxon>
    </lineage>
</organism>
<accession>A0A9D4HCG0</accession>
<keyword evidence="2" id="KW-1185">Reference proteome</keyword>